<proteinExistence type="predicted"/>
<dbReference type="InterPro" id="IPR003409">
    <property type="entry name" value="MORN"/>
</dbReference>
<reference evidence="3" key="1">
    <citation type="journal article" date="2015" name="PLoS Genet.">
        <title>Genome Sequence and Transcriptome Analyses of Chrysochromulina tobin: Metabolic Tools for Enhanced Algal Fitness in the Prominent Order Prymnesiales (Haptophyceae).</title>
        <authorList>
            <person name="Hovde B.T."/>
            <person name="Deodato C.R."/>
            <person name="Hunsperger H.M."/>
            <person name="Ryken S.A."/>
            <person name="Yost W."/>
            <person name="Jha R.K."/>
            <person name="Patterson J."/>
            <person name="Monnat R.J. Jr."/>
            <person name="Barlow S.B."/>
            <person name="Starkenburg S.R."/>
            <person name="Cattolico R.A."/>
        </authorList>
    </citation>
    <scope>NUCLEOTIDE SEQUENCE</scope>
    <source>
        <strain evidence="3">CCMP291</strain>
    </source>
</reference>
<protein>
    <submittedName>
        <fullName evidence="2">Radial spoke head 1-like protein</fullName>
    </submittedName>
</protein>
<name>A0A0M0J5I1_9EUKA</name>
<keyword evidence="3" id="KW-1185">Reference proteome</keyword>
<sequence>MQATYEGQYNEAGQREGQGKLTLANGSLYEGEFKADEYHGLGRKMDKNGDGFEGEFCSGVMHGEGTMWYASGDVYKGTWQHGLYSGHGVYKEASSGDQYSGEWKQGVREGKGIKTFGDGEFMVSRFAGDVPIGDAAVWSADRTQAWLIKDGRLDDVTEISLKEADNITELIDKHPSRTST</sequence>
<gene>
    <name evidence="2" type="ORF">Ctob_000541</name>
</gene>
<evidence type="ECO:0000313" key="3">
    <source>
        <dbReference type="Proteomes" id="UP000037460"/>
    </source>
</evidence>
<keyword evidence="1" id="KW-0677">Repeat</keyword>
<dbReference type="OrthoDB" id="423343at2759"/>
<dbReference type="SUPFAM" id="SSF82185">
    <property type="entry name" value="Histone H3 K4-specific methyltransferase SET7/9 N-terminal domain"/>
    <property type="match status" value="1"/>
</dbReference>
<dbReference type="EMBL" id="JWZX01003350">
    <property type="protein sequence ID" value="KOO21582.1"/>
    <property type="molecule type" value="Genomic_DNA"/>
</dbReference>
<accession>A0A0M0J5I1</accession>
<organism evidence="2 3">
    <name type="scientific">Chrysochromulina tobinii</name>
    <dbReference type="NCBI Taxonomy" id="1460289"/>
    <lineage>
        <taxon>Eukaryota</taxon>
        <taxon>Haptista</taxon>
        <taxon>Haptophyta</taxon>
        <taxon>Prymnesiophyceae</taxon>
        <taxon>Prymnesiales</taxon>
        <taxon>Chrysochromulinaceae</taxon>
        <taxon>Chrysochromulina</taxon>
    </lineage>
</organism>
<dbReference type="Proteomes" id="UP000037460">
    <property type="component" value="Unassembled WGS sequence"/>
</dbReference>
<dbReference type="Gene3D" id="2.20.110.10">
    <property type="entry name" value="Histone H3 K4-specific methyltransferase SET7/9 N-terminal domain"/>
    <property type="match status" value="2"/>
</dbReference>
<dbReference type="PANTHER" id="PTHR43215">
    <property type="entry name" value="RADIAL SPOKE HEAD 1 HOMOLOG"/>
    <property type="match status" value="1"/>
</dbReference>
<evidence type="ECO:0000313" key="2">
    <source>
        <dbReference type="EMBL" id="KOO21582.1"/>
    </source>
</evidence>
<comment type="caution">
    <text evidence="2">The sequence shown here is derived from an EMBL/GenBank/DDBJ whole genome shotgun (WGS) entry which is preliminary data.</text>
</comment>
<dbReference type="PANTHER" id="PTHR43215:SF14">
    <property type="entry name" value="RADIAL SPOKE HEAD 1 HOMOLOG"/>
    <property type="match status" value="1"/>
</dbReference>
<evidence type="ECO:0000256" key="1">
    <source>
        <dbReference type="ARBA" id="ARBA00022737"/>
    </source>
</evidence>
<dbReference type="Pfam" id="PF02493">
    <property type="entry name" value="MORN"/>
    <property type="match status" value="5"/>
</dbReference>
<dbReference type="SMART" id="SM00698">
    <property type="entry name" value="MORN"/>
    <property type="match status" value="5"/>
</dbReference>
<dbReference type="AlphaFoldDB" id="A0A0M0J5I1"/>